<comment type="similarity">
    <text evidence="2">Belongs to the V-ATPase e1/e2 subunit family.</text>
</comment>
<evidence type="ECO:0000256" key="3">
    <source>
        <dbReference type="ARBA" id="ARBA00022448"/>
    </source>
</evidence>
<evidence type="ECO:0000256" key="4">
    <source>
        <dbReference type="ARBA" id="ARBA00022692"/>
    </source>
</evidence>
<dbReference type="AlphaFoldDB" id="A0A0U2V811"/>
<dbReference type="GO" id="GO:0033181">
    <property type="term" value="C:plasma membrane proton-transporting V-type ATPase complex"/>
    <property type="evidence" value="ECO:0007669"/>
    <property type="project" value="TreeGrafter"/>
</dbReference>
<dbReference type="GO" id="GO:0033179">
    <property type="term" value="C:proton-transporting V-type ATPase, V0 domain"/>
    <property type="evidence" value="ECO:0007669"/>
    <property type="project" value="InterPro"/>
</dbReference>
<keyword evidence="5" id="KW-0375">Hydrogen ion transport</keyword>
<dbReference type="PANTHER" id="PTHR12263">
    <property type="entry name" value="VACUOLAR ATP SYNTHASE SUBUNIT H"/>
    <property type="match status" value="1"/>
</dbReference>
<keyword evidence="8 9" id="KW-0472">Membrane</keyword>
<dbReference type="PANTHER" id="PTHR12263:SF0">
    <property type="entry name" value="V-TYPE PROTON ATPASE SUBUNIT"/>
    <property type="match status" value="1"/>
</dbReference>
<organism evidence="10">
    <name type="scientific">Tortanus dextrilobatus</name>
    <dbReference type="NCBI Taxonomy" id="207953"/>
    <lineage>
        <taxon>Eukaryota</taxon>
        <taxon>Metazoa</taxon>
        <taxon>Ecdysozoa</taxon>
        <taxon>Arthropoda</taxon>
        <taxon>Crustacea</taxon>
        <taxon>Multicrustacea</taxon>
        <taxon>Hexanauplia</taxon>
        <taxon>Copepoda</taxon>
        <taxon>Calanoida</taxon>
        <taxon>Tortanidae</taxon>
        <taxon>Tortanus</taxon>
    </lineage>
</organism>
<evidence type="ECO:0000256" key="7">
    <source>
        <dbReference type="ARBA" id="ARBA00023065"/>
    </source>
</evidence>
<dbReference type="Pfam" id="PF05493">
    <property type="entry name" value="ATP_synt_H"/>
    <property type="match status" value="1"/>
</dbReference>
<dbReference type="InterPro" id="IPR008389">
    <property type="entry name" value="ATPase_V0-cplx_e1/e2_su"/>
</dbReference>
<keyword evidence="4 9" id="KW-0812">Transmembrane</keyword>
<comment type="subcellular location">
    <subcellularLocation>
        <location evidence="1">Endomembrane system</location>
        <topology evidence="1">Multi-pass membrane protein</topology>
    </subcellularLocation>
</comment>
<protein>
    <submittedName>
        <fullName evidence="10">Vacuolar ATP synthase subunit e 2</fullName>
    </submittedName>
</protein>
<keyword evidence="7" id="KW-0406">Ion transport</keyword>
<evidence type="ECO:0000256" key="5">
    <source>
        <dbReference type="ARBA" id="ARBA00022781"/>
    </source>
</evidence>
<evidence type="ECO:0000256" key="9">
    <source>
        <dbReference type="SAM" id="Phobius"/>
    </source>
</evidence>
<evidence type="ECO:0000256" key="1">
    <source>
        <dbReference type="ARBA" id="ARBA00004127"/>
    </source>
</evidence>
<reference evidence="10" key="1">
    <citation type="journal article" date="2015" name="Sci. Rep.">
        <title>Spliced leader RNA trans-splicing discovered in copepods.</title>
        <authorList>
            <person name="Yang F."/>
            <person name="Xu D."/>
            <person name="Zhuang Y."/>
            <person name="Yi X."/>
            <person name="Huang Y."/>
            <person name="Chen H."/>
            <person name="Lin S."/>
            <person name="Campbell D.A."/>
            <person name="Sturm N.R."/>
            <person name="Liu G."/>
            <person name="Zhang H."/>
        </authorList>
    </citation>
    <scope>NUCLEOTIDE SEQUENCE</scope>
</reference>
<accession>A0A0U2V811</accession>
<feature type="transmembrane region" description="Helical" evidence="9">
    <location>
        <begin position="6"/>
        <end position="26"/>
    </location>
</feature>
<keyword evidence="3" id="KW-0813">Transport</keyword>
<dbReference type="EMBL" id="KT755363">
    <property type="protein sequence ID" value="ALS05197.1"/>
    <property type="molecule type" value="mRNA"/>
</dbReference>
<dbReference type="GO" id="GO:0046961">
    <property type="term" value="F:proton-transporting ATPase activity, rotational mechanism"/>
    <property type="evidence" value="ECO:0007669"/>
    <property type="project" value="InterPro"/>
</dbReference>
<evidence type="ECO:0000256" key="6">
    <source>
        <dbReference type="ARBA" id="ARBA00022989"/>
    </source>
</evidence>
<dbReference type="GO" id="GO:0012505">
    <property type="term" value="C:endomembrane system"/>
    <property type="evidence" value="ECO:0007669"/>
    <property type="project" value="UniProtKB-SubCell"/>
</dbReference>
<keyword evidence="6 9" id="KW-1133">Transmembrane helix</keyword>
<evidence type="ECO:0000256" key="2">
    <source>
        <dbReference type="ARBA" id="ARBA00008328"/>
    </source>
</evidence>
<sequence length="81" mass="9117">MAAGWVPILFFTLIWGLVGGIAPKFVPQGSHKSLIQMCLLMTGACCWLFWLCCYMAQMNPLVGPEMDIKSLTAMKHYWGDF</sequence>
<evidence type="ECO:0000313" key="10">
    <source>
        <dbReference type="EMBL" id="ALS05197.1"/>
    </source>
</evidence>
<evidence type="ECO:0000256" key="8">
    <source>
        <dbReference type="ARBA" id="ARBA00023136"/>
    </source>
</evidence>
<name>A0A0U2V811_9MAXI</name>
<proteinExistence type="evidence at transcript level"/>
<feature type="transmembrane region" description="Helical" evidence="9">
    <location>
        <begin position="38"/>
        <end position="57"/>
    </location>
</feature>